<reference evidence="3" key="1">
    <citation type="submission" date="2008-04" db="EMBL/GenBank/DDBJ databases">
        <title>Complete sequence of chromosome of Nostoc punctiforme ATCC 29133.</title>
        <authorList>
            <consortium name="US DOE Joint Genome Institute"/>
            <person name="Copeland A."/>
            <person name="Lucas S."/>
            <person name="Lapidus A."/>
            <person name="Glavina del Rio T."/>
            <person name="Dalin E."/>
            <person name="Tice H."/>
            <person name="Pitluck S."/>
            <person name="Chain P."/>
            <person name="Malfatti S."/>
            <person name="Shin M."/>
            <person name="Vergez L."/>
            <person name="Schmutz J."/>
            <person name="Larimer F."/>
            <person name="Land M."/>
            <person name="Hauser L."/>
            <person name="Kyrpides N."/>
            <person name="Kim E."/>
            <person name="Meeks J.C."/>
            <person name="Elhai J."/>
            <person name="Campbell E.L."/>
            <person name="Thiel T."/>
            <person name="Longmire J."/>
            <person name="Potts M."/>
            <person name="Atlas R."/>
        </authorList>
    </citation>
    <scope>NUCLEOTIDE SEQUENCE [LARGE SCALE GENOMIC DNA]</scope>
    <source>
        <strain evidence="3">ATCC 29133 / PCC 73102</strain>
    </source>
</reference>
<dbReference type="STRING" id="63737.Npun_R4950"/>
<dbReference type="HOGENOM" id="CLU_144663_0_0_3"/>
<dbReference type="PhylomeDB" id="B2J164"/>
<feature type="region of interest" description="Disordered" evidence="1">
    <location>
        <begin position="68"/>
        <end position="94"/>
    </location>
</feature>
<dbReference type="Proteomes" id="UP000001191">
    <property type="component" value="Chromosome"/>
</dbReference>
<feature type="compositionally biased region" description="Polar residues" evidence="1">
    <location>
        <begin position="68"/>
        <end position="83"/>
    </location>
</feature>
<name>B2J164_NOSP7</name>
<dbReference type="RefSeq" id="WP_012411250.1">
    <property type="nucleotide sequence ID" value="NC_010628.1"/>
</dbReference>
<dbReference type="EMBL" id="CP001037">
    <property type="protein sequence ID" value="ACC83295.1"/>
    <property type="molecule type" value="Genomic_DNA"/>
</dbReference>
<protein>
    <submittedName>
        <fullName evidence="2">Heterocyst formation protein HetP-like protein</fullName>
    </submittedName>
</protein>
<dbReference type="OrthoDB" id="532598at2"/>
<gene>
    <name evidence="2" type="ordered locus">Npun_R4950</name>
</gene>
<evidence type="ECO:0000256" key="1">
    <source>
        <dbReference type="SAM" id="MobiDB-lite"/>
    </source>
</evidence>
<accession>B2J164</accession>
<dbReference type="NCBIfam" id="NF037966">
    <property type="entry name" value="HetP_family"/>
    <property type="match status" value="1"/>
</dbReference>
<proteinExistence type="predicted"/>
<dbReference type="eggNOG" id="ENOG5030MMG">
    <property type="taxonomic scope" value="Bacteria"/>
</dbReference>
<dbReference type="EnsemblBacteria" id="ACC83295">
    <property type="protein sequence ID" value="ACC83295"/>
    <property type="gene ID" value="Npun_R4950"/>
</dbReference>
<dbReference type="KEGG" id="npu:Npun_R4950"/>
<sequence length="106" mass="11899">MNYHISSSGKNFHNAISPEQLEQVMEAISDGRYSWACVLILRFVGYNPLHFIPQRTYSRLIKDNSQVSNSSISTKNQSQANIKSSVNSSSGQASSRVLNMLKNLNY</sequence>
<organism evidence="2 3">
    <name type="scientific">Nostoc punctiforme (strain ATCC 29133 / PCC 73102)</name>
    <dbReference type="NCBI Taxonomy" id="63737"/>
    <lineage>
        <taxon>Bacteria</taxon>
        <taxon>Bacillati</taxon>
        <taxon>Cyanobacteriota</taxon>
        <taxon>Cyanophyceae</taxon>
        <taxon>Nostocales</taxon>
        <taxon>Nostocaceae</taxon>
        <taxon>Nostoc</taxon>
    </lineage>
</organism>
<evidence type="ECO:0000313" key="2">
    <source>
        <dbReference type="EMBL" id="ACC83295.1"/>
    </source>
</evidence>
<feature type="compositionally biased region" description="Low complexity" evidence="1">
    <location>
        <begin position="84"/>
        <end position="94"/>
    </location>
</feature>
<keyword evidence="3" id="KW-1185">Reference proteome</keyword>
<reference evidence="2 3" key="2">
    <citation type="journal article" date="2013" name="Plant Physiol.">
        <title>A Nostoc punctiforme Sugar Transporter Necessary to Establish a Cyanobacterium-Plant Symbiosis.</title>
        <authorList>
            <person name="Ekman M."/>
            <person name="Picossi S."/>
            <person name="Campbell E.L."/>
            <person name="Meeks J.C."/>
            <person name="Flores E."/>
        </authorList>
    </citation>
    <scope>NUCLEOTIDE SEQUENCE [LARGE SCALE GENOMIC DNA]</scope>
    <source>
        <strain evidence="3">ATCC 29133 / PCC 73102</strain>
    </source>
</reference>
<dbReference type="InterPro" id="IPR049598">
    <property type="entry name" value="HetP-like"/>
</dbReference>
<evidence type="ECO:0000313" key="3">
    <source>
        <dbReference type="Proteomes" id="UP000001191"/>
    </source>
</evidence>
<dbReference type="AlphaFoldDB" id="B2J164"/>